<keyword evidence="2" id="KW-1185">Reference proteome</keyword>
<gene>
    <name evidence="1" type="ORF">I2I05_04285</name>
</gene>
<evidence type="ECO:0008006" key="3">
    <source>
        <dbReference type="Google" id="ProtNLM"/>
    </source>
</evidence>
<proteinExistence type="predicted"/>
<comment type="caution">
    <text evidence="1">The sequence shown here is derived from an EMBL/GenBank/DDBJ whole genome shotgun (WGS) entry which is preliminary data.</text>
</comment>
<evidence type="ECO:0000313" key="2">
    <source>
        <dbReference type="Proteomes" id="UP000597617"/>
    </source>
</evidence>
<dbReference type="Proteomes" id="UP000597617">
    <property type="component" value="Unassembled WGS sequence"/>
</dbReference>
<organism evidence="1 2">
    <name type="scientific">Hymenobacter jeongseonensis</name>
    <dbReference type="NCBI Taxonomy" id="2791027"/>
    <lineage>
        <taxon>Bacteria</taxon>
        <taxon>Pseudomonadati</taxon>
        <taxon>Bacteroidota</taxon>
        <taxon>Cytophagia</taxon>
        <taxon>Cytophagales</taxon>
        <taxon>Hymenobacteraceae</taxon>
        <taxon>Hymenobacter</taxon>
    </lineage>
</organism>
<reference evidence="1 2" key="1">
    <citation type="submission" date="2020-11" db="EMBL/GenBank/DDBJ databases">
        <authorList>
            <person name="Kim M.K."/>
        </authorList>
    </citation>
    <scope>NUCLEOTIDE SEQUENCE [LARGE SCALE GENOMIC DNA]</scope>
    <source>
        <strain evidence="1 2">BT683</strain>
    </source>
</reference>
<accession>A0ABS0IEL3</accession>
<dbReference type="EMBL" id="JADQDQ010000002">
    <property type="protein sequence ID" value="MBF9236607.1"/>
    <property type="molecule type" value="Genomic_DNA"/>
</dbReference>
<protein>
    <recommendedName>
        <fullName evidence="3">DUF4297 domain-containing protein</fullName>
    </recommendedName>
</protein>
<dbReference type="RefSeq" id="WP_196280999.1">
    <property type="nucleotide sequence ID" value="NZ_JADQDQ010000002.1"/>
</dbReference>
<name>A0ABS0IEL3_9BACT</name>
<sequence length="416" mass="48968">MTAIQKSRSDITAAEDKVVGFDYQYYYFLLCLLNLNKDETIGLEVKDDVHIEQANGVTILAQLKHTINPQNSNLTELDSDFWKTLYNWALLIEESAQLVIPTETEDTKFNFCHINRFVLITNKGAGPRNDFLNKLSDFRISTLTITDIRAYLENLHSKTADTTIKLYISTVLLLSDRTLSVFLFHLKIETDFDDILEKIKNELHKLFIRENKIDSLLKLLDGALRQASYETVKNHQKFIFTYDEFHRKYELYFQMGRSDELLIEEYDCIIDNPLEQHFIEQLIDIEDVYEDEIDDIIKYTSYKLTVFNNLMRWLQEGQITESQWDKFQSESVTIWDNIFKKTHRSVRKADLTTFTTDEFSNLIKLAQSCLDEIRNMDLKIRGQQLGIQLSNGQFYHLSDLKKIGWVLYWKRKYGAA</sequence>
<evidence type="ECO:0000313" key="1">
    <source>
        <dbReference type="EMBL" id="MBF9236607.1"/>
    </source>
</evidence>